<feature type="transmembrane region" description="Helical" evidence="7">
    <location>
        <begin position="37"/>
        <end position="60"/>
    </location>
</feature>
<comment type="subcellular location">
    <subcellularLocation>
        <location evidence="1 7">Cell membrane</location>
        <topology evidence="1 7">Multi-pass membrane protein</topology>
    </subcellularLocation>
</comment>
<feature type="domain" description="ABC transmembrane type-1" evidence="8">
    <location>
        <begin position="99"/>
        <end position="289"/>
    </location>
</feature>
<dbReference type="PANTHER" id="PTHR43744:SF4">
    <property type="entry name" value="OSMOPROTECTIVE COMPOUNDS UPTAKE PERMEASE PROTEIN GGTD"/>
    <property type="match status" value="1"/>
</dbReference>
<keyword evidence="5 7" id="KW-1133">Transmembrane helix</keyword>
<comment type="similarity">
    <text evidence="7">Belongs to the binding-protein-dependent transport system permease family.</text>
</comment>
<reference evidence="9 10" key="1">
    <citation type="submission" date="2020-08" db="EMBL/GenBank/DDBJ databases">
        <title>Sequencing the genomes of 1000 actinobacteria strains.</title>
        <authorList>
            <person name="Klenk H.-P."/>
        </authorList>
    </citation>
    <scope>NUCLEOTIDE SEQUENCE [LARGE SCALE GENOMIC DNA]</scope>
    <source>
        <strain evidence="9 10">DSM 44598</strain>
    </source>
</reference>
<accession>A0A840WCW4</accession>
<dbReference type="InterPro" id="IPR000515">
    <property type="entry name" value="MetI-like"/>
</dbReference>
<feature type="transmembrane region" description="Helical" evidence="7">
    <location>
        <begin position="160"/>
        <end position="186"/>
    </location>
</feature>
<evidence type="ECO:0000313" key="10">
    <source>
        <dbReference type="Proteomes" id="UP000579647"/>
    </source>
</evidence>
<comment type="caution">
    <text evidence="9">The sequence shown here is derived from an EMBL/GenBank/DDBJ whole genome shotgun (WGS) entry which is preliminary data.</text>
</comment>
<evidence type="ECO:0000256" key="7">
    <source>
        <dbReference type="RuleBase" id="RU363032"/>
    </source>
</evidence>
<proteinExistence type="inferred from homology"/>
<keyword evidence="6 7" id="KW-0472">Membrane</keyword>
<dbReference type="SUPFAM" id="SSF161098">
    <property type="entry name" value="MetI-like"/>
    <property type="match status" value="1"/>
</dbReference>
<dbReference type="RefSeq" id="WP_184364485.1">
    <property type="nucleotide sequence ID" value="NZ_BAAAKM010000092.1"/>
</dbReference>
<name>A0A840WCW4_9ACTN</name>
<dbReference type="AlphaFoldDB" id="A0A840WCW4"/>
<evidence type="ECO:0000256" key="3">
    <source>
        <dbReference type="ARBA" id="ARBA00022475"/>
    </source>
</evidence>
<dbReference type="InterPro" id="IPR035906">
    <property type="entry name" value="MetI-like_sf"/>
</dbReference>
<evidence type="ECO:0000256" key="2">
    <source>
        <dbReference type="ARBA" id="ARBA00022448"/>
    </source>
</evidence>
<keyword evidence="3" id="KW-1003">Cell membrane</keyword>
<evidence type="ECO:0000256" key="6">
    <source>
        <dbReference type="ARBA" id="ARBA00023136"/>
    </source>
</evidence>
<keyword evidence="4 7" id="KW-0812">Transmembrane</keyword>
<sequence>MTTTPQQSPSVVEVTVSGAPRRGLASRLVSRLGSGTLQVALALVALFWMVPVVGLLLVSLRSEADNTNSGWWTVLLKPTELTLDNYRTLVDNDVLVQSFLNTVYISVPATLLVVGIGALAAYALVWMDFPGRDWIMVAVVGLLVLPIQAALIPISQLYGALGIFGSITGAILFHVAFGLPFAVFLLRNFFVNIPRDLLEAARMDGASEWRIFRRVVLPVARPALASLAVFQFLWVWNDMLVALVFTSPDSAPLTVALRSQLRQFGTNIDVLASGAFLSMLVPLLVFFAFQRHFVQGVFAGSGK</sequence>
<dbReference type="CDD" id="cd06261">
    <property type="entry name" value="TM_PBP2"/>
    <property type="match status" value="1"/>
</dbReference>
<dbReference type="Pfam" id="PF00528">
    <property type="entry name" value="BPD_transp_1"/>
    <property type="match status" value="1"/>
</dbReference>
<evidence type="ECO:0000313" key="9">
    <source>
        <dbReference type="EMBL" id="MBB5490861.1"/>
    </source>
</evidence>
<evidence type="ECO:0000256" key="5">
    <source>
        <dbReference type="ARBA" id="ARBA00022989"/>
    </source>
</evidence>
<evidence type="ECO:0000256" key="4">
    <source>
        <dbReference type="ARBA" id="ARBA00022692"/>
    </source>
</evidence>
<dbReference type="GO" id="GO:0005886">
    <property type="term" value="C:plasma membrane"/>
    <property type="evidence" value="ECO:0007669"/>
    <property type="project" value="UniProtKB-SubCell"/>
</dbReference>
<keyword evidence="10" id="KW-1185">Reference proteome</keyword>
<keyword evidence="2 7" id="KW-0813">Transport</keyword>
<dbReference type="PROSITE" id="PS50928">
    <property type="entry name" value="ABC_TM1"/>
    <property type="match status" value="1"/>
</dbReference>
<dbReference type="EMBL" id="JACHDO010000001">
    <property type="protein sequence ID" value="MBB5490861.1"/>
    <property type="molecule type" value="Genomic_DNA"/>
</dbReference>
<feature type="transmembrane region" description="Helical" evidence="7">
    <location>
        <begin position="270"/>
        <end position="289"/>
    </location>
</feature>
<evidence type="ECO:0000259" key="8">
    <source>
        <dbReference type="PROSITE" id="PS50928"/>
    </source>
</evidence>
<dbReference type="Gene3D" id="1.10.3720.10">
    <property type="entry name" value="MetI-like"/>
    <property type="match status" value="1"/>
</dbReference>
<feature type="transmembrane region" description="Helical" evidence="7">
    <location>
        <begin position="215"/>
        <end position="236"/>
    </location>
</feature>
<gene>
    <name evidence="9" type="ORF">HNR07_001998</name>
</gene>
<feature type="transmembrane region" description="Helical" evidence="7">
    <location>
        <begin position="134"/>
        <end position="154"/>
    </location>
</feature>
<evidence type="ECO:0000256" key="1">
    <source>
        <dbReference type="ARBA" id="ARBA00004651"/>
    </source>
</evidence>
<dbReference type="Proteomes" id="UP000579647">
    <property type="component" value="Unassembled WGS sequence"/>
</dbReference>
<dbReference type="PANTHER" id="PTHR43744">
    <property type="entry name" value="ABC TRANSPORTER PERMEASE PROTEIN MG189-RELATED-RELATED"/>
    <property type="match status" value="1"/>
</dbReference>
<organism evidence="9 10">
    <name type="scientific">Nocardiopsis metallicus</name>
    <dbReference type="NCBI Taxonomy" id="179819"/>
    <lineage>
        <taxon>Bacteria</taxon>
        <taxon>Bacillati</taxon>
        <taxon>Actinomycetota</taxon>
        <taxon>Actinomycetes</taxon>
        <taxon>Streptosporangiales</taxon>
        <taxon>Nocardiopsidaceae</taxon>
        <taxon>Nocardiopsis</taxon>
    </lineage>
</organism>
<protein>
    <submittedName>
        <fullName evidence="9">Alpha-glucoside transport system permease protein</fullName>
    </submittedName>
</protein>
<feature type="transmembrane region" description="Helical" evidence="7">
    <location>
        <begin position="103"/>
        <end position="127"/>
    </location>
</feature>
<dbReference type="GO" id="GO:0055085">
    <property type="term" value="P:transmembrane transport"/>
    <property type="evidence" value="ECO:0007669"/>
    <property type="project" value="InterPro"/>
</dbReference>